<reference evidence="1" key="1">
    <citation type="submission" date="2017-12" db="EMBL/GenBank/DDBJ databases">
        <authorList>
            <person name="Katneni V.K."/>
            <person name="Shekhar M.S."/>
            <person name="Otta S.K."/>
            <person name="Karthic K."/>
            <person name="Jangam A.K."/>
            <person name="Gopikrishna G."/>
            <person name="Vijayan K.K."/>
        </authorList>
    </citation>
    <scope>NUCLEOTIDE SEQUENCE [LARGE SCALE GENOMIC DNA]</scope>
    <source>
        <strain evidence="1">IN_AP4RU</strain>
    </source>
</reference>
<name>A0A2I6SC37_9VIRU</name>
<sequence>MAMTAWAARQRCGEMAKFLRSAIRTSENIGIRWSNTTEASLHAPLK</sequence>
<protein>
    <submittedName>
        <fullName evidence="1">WSSV339</fullName>
    </submittedName>
</protein>
<evidence type="ECO:0000313" key="1">
    <source>
        <dbReference type="EMBL" id="AUO15129.1"/>
    </source>
</evidence>
<dbReference type="EMBL" id="MG702567">
    <property type="protein sequence ID" value="AUO15129.1"/>
    <property type="molecule type" value="Genomic_DNA"/>
</dbReference>
<reference evidence="1" key="2">
    <citation type="journal article" date="2018" name="Genome Announc.">
        <title>First Report of a Complete Genome Sequence of White spot syndrome virus from India.</title>
        <authorList>
            <person name="Vinaya Kumar K."/>
            <person name="Shekhar M.S."/>
            <person name="Otta S.K."/>
            <person name="Karthic K."/>
            <person name="Ashok Kumar J."/>
            <person name="Gopikrishna G."/>
            <person name="Vijayan K.K."/>
        </authorList>
    </citation>
    <scope>NUCLEOTIDE SEQUENCE</scope>
    <source>
        <strain evidence="1">IN_AP4RU</strain>
    </source>
</reference>
<proteinExistence type="predicted"/>
<organism evidence="1">
    <name type="scientific">White spot syndrome virus</name>
    <dbReference type="NCBI Taxonomy" id="342409"/>
    <lineage>
        <taxon>Viruses</taxon>
        <taxon>Viruses incertae sedis</taxon>
        <taxon>Naldaviricetes</taxon>
        <taxon>Nimaviridae</taxon>
        <taxon>Whispovirus</taxon>
    </lineage>
</organism>
<dbReference type="Proteomes" id="UP000267352">
    <property type="component" value="Segment"/>
</dbReference>
<accession>A0A2I6SC37</accession>